<reference evidence="3" key="1">
    <citation type="journal article" date="2023" name="Mol. Phylogenet. Evol.">
        <title>Genome-scale phylogeny and comparative genomics of the fungal order Sordariales.</title>
        <authorList>
            <person name="Hensen N."/>
            <person name="Bonometti L."/>
            <person name="Westerberg I."/>
            <person name="Brannstrom I.O."/>
            <person name="Guillou S."/>
            <person name="Cros-Aarteil S."/>
            <person name="Calhoun S."/>
            <person name="Haridas S."/>
            <person name="Kuo A."/>
            <person name="Mondo S."/>
            <person name="Pangilinan J."/>
            <person name="Riley R."/>
            <person name="LaButti K."/>
            <person name="Andreopoulos B."/>
            <person name="Lipzen A."/>
            <person name="Chen C."/>
            <person name="Yan M."/>
            <person name="Daum C."/>
            <person name="Ng V."/>
            <person name="Clum A."/>
            <person name="Steindorff A."/>
            <person name="Ohm R.A."/>
            <person name="Martin F."/>
            <person name="Silar P."/>
            <person name="Natvig D.O."/>
            <person name="Lalanne C."/>
            <person name="Gautier V."/>
            <person name="Ament-Velasquez S.L."/>
            <person name="Kruys A."/>
            <person name="Hutchinson M.I."/>
            <person name="Powell A.J."/>
            <person name="Barry K."/>
            <person name="Miller A.N."/>
            <person name="Grigoriev I.V."/>
            <person name="Debuchy R."/>
            <person name="Gladieux P."/>
            <person name="Hiltunen Thoren M."/>
            <person name="Johannesson H."/>
        </authorList>
    </citation>
    <scope>NUCLEOTIDE SEQUENCE</scope>
    <source>
        <strain evidence="3">CBS 958.72</strain>
    </source>
</reference>
<evidence type="ECO:0000313" key="4">
    <source>
        <dbReference type="Proteomes" id="UP001287356"/>
    </source>
</evidence>
<keyword evidence="4" id="KW-1185">Reference proteome</keyword>
<dbReference type="EMBL" id="JAULSN010000002">
    <property type="protein sequence ID" value="KAK3379008.1"/>
    <property type="molecule type" value="Genomic_DNA"/>
</dbReference>
<name>A0AAE0KM59_9PEZI</name>
<feature type="region of interest" description="Disordered" evidence="2">
    <location>
        <begin position="126"/>
        <end position="165"/>
    </location>
</feature>
<dbReference type="AlphaFoldDB" id="A0AAE0KM59"/>
<proteinExistence type="predicted"/>
<feature type="compositionally biased region" description="Polar residues" evidence="2">
    <location>
        <begin position="143"/>
        <end position="159"/>
    </location>
</feature>
<protein>
    <submittedName>
        <fullName evidence="3">Uncharacterized protein</fullName>
    </submittedName>
</protein>
<keyword evidence="1" id="KW-0175">Coiled coil</keyword>
<gene>
    <name evidence="3" type="ORF">B0T24DRAFT_589614</name>
</gene>
<feature type="compositionally biased region" description="Basic and acidic residues" evidence="2">
    <location>
        <begin position="126"/>
        <end position="139"/>
    </location>
</feature>
<evidence type="ECO:0000313" key="3">
    <source>
        <dbReference type="EMBL" id="KAK3379008.1"/>
    </source>
</evidence>
<sequence length="336" mass="36887">MATHGEVLKKVSQLAVLNAELVEEIASLEQAKTDLDQRFETNLSCLYQAIRELPVVIDVLMLETPPPLKLTFVVRTVMADISRVEGDMRASQQEASKGMIATADLACKAAEHIELCSSVGRTVSDAQRRTKSSLDESNRRIASAQQEIADTNRMSSEMASQARRHDENAEGNSILFWTTFWIPIVNAVTIPVSLSLEALTAEIVTKSAEKVSLEAIRYDLDNSLARLNLAQGEANERARHAAGLRDQAKLLMDNYGIVTTRVKDVLRALDHLGVGEEVTAEGWNEVRTLGLLAFKGLLVALKERELLAPECSGVAEMLEGLKGLEDKACGAWELEF</sequence>
<dbReference type="Proteomes" id="UP001287356">
    <property type="component" value="Unassembled WGS sequence"/>
</dbReference>
<comment type="caution">
    <text evidence="3">The sequence shown here is derived from an EMBL/GenBank/DDBJ whole genome shotgun (WGS) entry which is preliminary data.</text>
</comment>
<evidence type="ECO:0000256" key="2">
    <source>
        <dbReference type="SAM" id="MobiDB-lite"/>
    </source>
</evidence>
<evidence type="ECO:0000256" key="1">
    <source>
        <dbReference type="SAM" id="Coils"/>
    </source>
</evidence>
<accession>A0AAE0KM59</accession>
<feature type="coiled-coil region" evidence="1">
    <location>
        <begin position="11"/>
        <end position="38"/>
    </location>
</feature>
<reference evidence="3" key="2">
    <citation type="submission" date="2023-06" db="EMBL/GenBank/DDBJ databases">
        <authorList>
            <consortium name="Lawrence Berkeley National Laboratory"/>
            <person name="Haridas S."/>
            <person name="Hensen N."/>
            <person name="Bonometti L."/>
            <person name="Westerberg I."/>
            <person name="Brannstrom I.O."/>
            <person name="Guillou S."/>
            <person name="Cros-Aarteil S."/>
            <person name="Calhoun S."/>
            <person name="Kuo A."/>
            <person name="Mondo S."/>
            <person name="Pangilinan J."/>
            <person name="Riley R."/>
            <person name="Labutti K."/>
            <person name="Andreopoulos B."/>
            <person name="Lipzen A."/>
            <person name="Chen C."/>
            <person name="Yanf M."/>
            <person name="Daum C."/>
            <person name="Ng V."/>
            <person name="Clum A."/>
            <person name="Steindorff A."/>
            <person name="Ohm R."/>
            <person name="Martin F."/>
            <person name="Silar P."/>
            <person name="Natvig D."/>
            <person name="Lalanne C."/>
            <person name="Gautier V."/>
            <person name="Ament-Velasquez S.L."/>
            <person name="Kruys A."/>
            <person name="Hutchinson M.I."/>
            <person name="Powell A.J."/>
            <person name="Barry K."/>
            <person name="Miller A.N."/>
            <person name="Grigoriev I.V."/>
            <person name="Debuchy R."/>
            <person name="Gladieux P."/>
            <person name="Thoren M.H."/>
            <person name="Johannesson H."/>
        </authorList>
    </citation>
    <scope>NUCLEOTIDE SEQUENCE</scope>
    <source>
        <strain evidence="3">CBS 958.72</strain>
    </source>
</reference>
<organism evidence="3 4">
    <name type="scientific">Lasiosphaeria ovina</name>
    <dbReference type="NCBI Taxonomy" id="92902"/>
    <lineage>
        <taxon>Eukaryota</taxon>
        <taxon>Fungi</taxon>
        <taxon>Dikarya</taxon>
        <taxon>Ascomycota</taxon>
        <taxon>Pezizomycotina</taxon>
        <taxon>Sordariomycetes</taxon>
        <taxon>Sordariomycetidae</taxon>
        <taxon>Sordariales</taxon>
        <taxon>Lasiosphaeriaceae</taxon>
        <taxon>Lasiosphaeria</taxon>
    </lineage>
</organism>